<feature type="domain" description="LysM" evidence="3">
    <location>
        <begin position="19"/>
        <end position="63"/>
    </location>
</feature>
<feature type="compositionally biased region" description="Low complexity" evidence="1">
    <location>
        <begin position="373"/>
        <end position="383"/>
    </location>
</feature>
<dbReference type="PROSITE" id="PS51782">
    <property type="entry name" value="LYSM"/>
    <property type="match status" value="1"/>
</dbReference>
<proteinExistence type="predicted"/>
<accession>A0AAP0M886</accession>
<dbReference type="InterPro" id="IPR045030">
    <property type="entry name" value="LYSM1-4"/>
</dbReference>
<feature type="region of interest" description="Disordered" evidence="1">
    <location>
        <begin position="314"/>
        <end position="386"/>
    </location>
</feature>
<keyword evidence="2" id="KW-1133">Transmembrane helix</keyword>
<dbReference type="InterPro" id="IPR036779">
    <property type="entry name" value="LysM_dom_sf"/>
</dbReference>
<dbReference type="EMBL" id="JBCGBO010000005">
    <property type="protein sequence ID" value="KAK9199832.1"/>
    <property type="molecule type" value="Genomic_DNA"/>
</dbReference>
<feature type="transmembrane region" description="Helical" evidence="2">
    <location>
        <begin position="83"/>
        <end position="101"/>
    </location>
</feature>
<name>A0AAP0M886_9ROSI</name>
<feature type="compositionally biased region" description="Low complexity" evidence="1">
    <location>
        <begin position="408"/>
        <end position="427"/>
    </location>
</feature>
<evidence type="ECO:0000256" key="1">
    <source>
        <dbReference type="SAM" id="MobiDB-lite"/>
    </source>
</evidence>
<dbReference type="PANTHER" id="PTHR20932:SF36">
    <property type="entry name" value="OS03G0110600 PROTEIN"/>
    <property type="match status" value="1"/>
</dbReference>
<feature type="region of interest" description="Disordered" evidence="1">
    <location>
        <begin position="407"/>
        <end position="427"/>
    </location>
</feature>
<feature type="compositionally biased region" description="Basic and acidic residues" evidence="1">
    <location>
        <begin position="319"/>
        <end position="338"/>
    </location>
</feature>
<dbReference type="CDD" id="cd00118">
    <property type="entry name" value="LysM"/>
    <property type="match status" value="1"/>
</dbReference>
<organism evidence="4 5">
    <name type="scientific">Citrus x changshan-huyou</name>
    <dbReference type="NCBI Taxonomy" id="2935761"/>
    <lineage>
        <taxon>Eukaryota</taxon>
        <taxon>Viridiplantae</taxon>
        <taxon>Streptophyta</taxon>
        <taxon>Embryophyta</taxon>
        <taxon>Tracheophyta</taxon>
        <taxon>Spermatophyta</taxon>
        <taxon>Magnoliopsida</taxon>
        <taxon>eudicotyledons</taxon>
        <taxon>Gunneridae</taxon>
        <taxon>Pentapetalae</taxon>
        <taxon>rosids</taxon>
        <taxon>malvids</taxon>
        <taxon>Sapindales</taxon>
        <taxon>Rutaceae</taxon>
        <taxon>Aurantioideae</taxon>
        <taxon>Citrus</taxon>
    </lineage>
</organism>
<evidence type="ECO:0000259" key="3">
    <source>
        <dbReference type="PROSITE" id="PS51782"/>
    </source>
</evidence>
<dbReference type="Pfam" id="PF01476">
    <property type="entry name" value="LysM"/>
    <property type="match status" value="1"/>
</dbReference>
<reference evidence="4 5" key="1">
    <citation type="submission" date="2024-05" db="EMBL/GenBank/DDBJ databases">
        <title>Haplotype-resolved chromosome-level genome assembly of Huyou (Citrus changshanensis).</title>
        <authorList>
            <person name="Miao C."/>
            <person name="Chen W."/>
            <person name="Wu Y."/>
            <person name="Wang L."/>
            <person name="Zhao S."/>
            <person name="Grierson D."/>
            <person name="Xu C."/>
            <person name="Chen K."/>
        </authorList>
    </citation>
    <scope>NUCLEOTIDE SEQUENCE [LARGE SCALE GENOMIC DNA]</scope>
    <source>
        <strain evidence="4">01-14</strain>
        <tissue evidence="4">Leaf</tissue>
    </source>
</reference>
<dbReference type="InterPro" id="IPR018392">
    <property type="entry name" value="LysM"/>
</dbReference>
<sequence>MSPSSGINSNGGANGRNYIEHQVSKMDTLAGVAIKYGVEVADIKRLNGLATDLQMFALKTLHIPLPGRHPPSPSLSDGSSSSGYIYSTLMSLFFVLAYFLFGEMDHWRSNYSQRKRCDSLLGISLYKLGCGCNKGENLNVLEGFRDAASSVPNQLFAVARLEVTVDVIAFCLNCYLWSSNLLLTVEIFDFRENSMERTPPRLGYSNILQSLESLRTESSKKGSLATGTSQKVSSAMSNLQKYYGLRSPNGKGKDEGTEMAVYRTGSSGHFDNGLFPKASPVSHPFANLIHKSKSLVNGFLHENGATDDYVPLAEAGEGEGEKSNEKSVRRRQKAEADSRVGTPERLLKEENSGGSSGFSPATGKGLAMRPKSASRTSTSDSESGWLSSIPVGLGDSIMTDGPVGFRKSSSTPSFIDQDSSSSSIWPTSKWSLKPDLQALSTVAITRPIFDGLPKPSRRGKAALD</sequence>
<evidence type="ECO:0000313" key="4">
    <source>
        <dbReference type="EMBL" id="KAK9199832.1"/>
    </source>
</evidence>
<keyword evidence="2" id="KW-0812">Transmembrane</keyword>
<dbReference type="PANTHER" id="PTHR20932">
    <property type="entry name" value="LYSM AND PUTATIVE PEPTIDOGLYCAN-BINDING DOMAIN-CONTAINING PROTEIN"/>
    <property type="match status" value="1"/>
</dbReference>
<dbReference type="AlphaFoldDB" id="A0AAP0M886"/>
<keyword evidence="5" id="KW-1185">Reference proteome</keyword>
<evidence type="ECO:0000313" key="5">
    <source>
        <dbReference type="Proteomes" id="UP001428341"/>
    </source>
</evidence>
<keyword evidence="2" id="KW-0472">Membrane</keyword>
<dbReference type="Proteomes" id="UP001428341">
    <property type="component" value="Unassembled WGS sequence"/>
</dbReference>
<dbReference type="SUPFAM" id="SSF54106">
    <property type="entry name" value="LysM domain"/>
    <property type="match status" value="1"/>
</dbReference>
<protein>
    <recommendedName>
        <fullName evidence="3">LysM domain-containing protein</fullName>
    </recommendedName>
</protein>
<evidence type="ECO:0000256" key="2">
    <source>
        <dbReference type="SAM" id="Phobius"/>
    </source>
</evidence>
<gene>
    <name evidence="4" type="ORF">WN944_015025</name>
</gene>
<comment type="caution">
    <text evidence="4">The sequence shown here is derived from an EMBL/GenBank/DDBJ whole genome shotgun (WGS) entry which is preliminary data.</text>
</comment>
<dbReference type="Gene3D" id="3.10.350.10">
    <property type="entry name" value="LysM domain"/>
    <property type="match status" value="1"/>
</dbReference>